<dbReference type="HOGENOM" id="CLU_008849_0_0_1"/>
<dbReference type="InterPro" id="IPR015943">
    <property type="entry name" value="WD40/YVTN_repeat-like_dom_sf"/>
</dbReference>
<dbReference type="InterPro" id="IPR036322">
    <property type="entry name" value="WD40_repeat_dom_sf"/>
</dbReference>
<feature type="repeat" description="WD" evidence="3">
    <location>
        <begin position="610"/>
        <end position="643"/>
    </location>
</feature>
<dbReference type="GO" id="GO:0034657">
    <property type="term" value="C:GID complex"/>
    <property type="evidence" value="ECO:0007669"/>
    <property type="project" value="TreeGrafter"/>
</dbReference>
<name>A0A0D0DUP2_9AGAM</name>
<evidence type="ECO:0000256" key="1">
    <source>
        <dbReference type="ARBA" id="ARBA00022574"/>
    </source>
</evidence>
<dbReference type="OrthoDB" id="972532at2759"/>
<dbReference type="PANTHER" id="PTHR22838:SF0">
    <property type="entry name" value="WD REPEAT-CONTAINING PROTEIN 26"/>
    <property type="match status" value="1"/>
</dbReference>
<feature type="transmembrane region" description="Helical" evidence="5">
    <location>
        <begin position="332"/>
        <end position="354"/>
    </location>
</feature>
<evidence type="ECO:0000256" key="2">
    <source>
        <dbReference type="ARBA" id="ARBA00022737"/>
    </source>
</evidence>
<keyword evidence="5" id="KW-0472">Membrane</keyword>
<dbReference type="PANTHER" id="PTHR22838">
    <property type="entry name" value="WD REPEAT PROTEIN 26-RELATED"/>
    <property type="match status" value="1"/>
</dbReference>
<feature type="transmembrane region" description="Helical" evidence="5">
    <location>
        <begin position="366"/>
        <end position="396"/>
    </location>
</feature>
<dbReference type="PROSITE" id="PS50082">
    <property type="entry name" value="WD_REPEATS_2"/>
    <property type="match status" value="2"/>
</dbReference>
<keyword evidence="1 3" id="KW-0853">WD repeat</keyword>
<keyword evidence="2" id="KW-0677">Repeat</keyword>
<dbReference type="STRING" id="930991.A0A0D0DUP2"/>
<dbReference type="Gene3D" id="2.130.10.10">
    <property type="entry name" value="YVTN repeat-like/Quinoprotein amine dehydrogenase"/>
    <property type="match status" value="2"/>
</dbReference>
<feature type="repeat" description="WD" evidence="3">
    <location>
        <begin position="916"/>
        <end position="939"/>
    </location>
</feature>
<feature type="compositionally biased region" description="Low complexity" evidence="4">
    <location>
        <begin position="17"/>
        <end position="30"/>
    </location>
</feature>
<keyword evidence="5" id="KW-1133">Transmembrane helix</keyword>
<evidence type="ECO:0000313" key="6">
    <source>
        <dbReference type="EMBL" id="KIK98143.1"/>
    </source>
</evidence>
<dbReference type="Proteomes" id="UP000054538">
    <property type="component" value="Unassembled WGS sequence"/>
</dbReference>
<feature type="transmembrane region" description="Helical" evidence="5">
    <location>
        <begin position="408"/>
        <end position="430"/>
    </location>
</feature>
<dbReference type="SMART" id="SM00320">
    <property type="entry name" value="WD40"/>
    <property type="match status" value="4"/>
</dbReference>
<dbReference type="AlphaFoldDB" id="A0A0D0DUP2"/>
<feature type="region of interest" description="Disordered" evidence="4">
    <location>
        <begin position="510"/>
        <end position="531"/>
    </location>
</feature>
<keyword evidence="5" id="KW-0812">Transmembrane</keyword>
<dbReference type="EMBL" id="KN824905">
    <property type="protein sequence ID" value="KIK98143.1"/>
    <property type="molecule type" value="Genomic_DNA"/>
</dbReference>
<protein>
    <recommendedName>
        <fullName evidence="8">WD40 repeat-like protein</fullName>
    </recommendedName>
</protein>
<dbReference type="SUPFAM" id="SSF50978">
    <property type="entry name" value="WD40 repeat-like"/>
    <property type="match status" value="1"/>
</dbReference>
<dbReference type="InterPro" id="IPR001680">
    <property type="entry name" value="WD40_rpt"/>
</dbReference>
<reference evidence="6 7" key="1">
    <citation type="submission" date="2014-04" db="EMBL/GenBank/DDBJ databases">
        <authorList>
            <consortium name="DOE Joint Genome Institute"/>
            <person name="Kuo A."/>
            <person name="Kohler A."/>
            <person name="Jargeat P."/>
            <person name="Nagy L.G."/>
            <person name="Floudas D."/>
            <person name="Copeland A."/>
            <person name="Barry K.W."/>
            <person name="Cichocki N."/>
            <person name="Veneault-Fourrey C."/>
            <person name="LaButti K."/>
            <person name="Lindquist E.A."/>
            <person name="Lipzen A."/>
            <person name="Lundell T."/>
            <person name="Morin E."/>
            <person name="Murat C."/>
            <person name="Sun H."/>
            <person name="Tunlid A."/>
            <person name="Henrissat B."/>
            <person name="Grigoriev I.V."/>
            <person name="Hibbett D.S."/>
            <person name="Martin F."/>
            <person name="Nordberg H.P."/>
            <person name="Cantor M.N."/>
            <person name="Hua S.X."/>
        </authorList>
    </citation>
    <scope>NUCLEOTIDE SEQUENCE [LARGE SCALE GENOMIC DNA]</scope>
    <source>
        <strain evidence="6 7">Ve08.2h10</strain>
    </source>
</reference>
<dbReference type="GO" id="GO:0043161">
    <property type="term" value="P:proteasome-mediated ubiquitin-dependent protein catabolic process"/>
    <property type="evidence" value="ECO:0007669"/>
    <property type="project" value="TreeGrafter"/>
</dbReference>
<organism evidence="6 7">
    <name type="scientific">Paxillus rubicundulus Ve08.2h10</name>
    <dbReference type="NCBI Taxonomy" id="930991"/>
    <lineage>
        <taxon>Eukaryota</taxon>
        <taxon>Fungi</taxon>
        <taxon>Dikarya</taxon>
        <taxon>Basidiomycota</taxon>
        <taxon>Agaricomycotina</taxon>
        <taxon>Agaricomycetes</taxon>
        <taxon>Agaricomycetidae</taxon>
        <taxon>Boletales</taxon>
        <taxon>Paxilineae</taxon>
        <taxon>Paxillaceae</taxon>
        <taxon>Paxillus</taxon>
    </lineage>
</organism>
<dbReference type="InParanoid" id="A0A0D0DUP2"/>
<evidence type="ECO:0008006" key="8">
    <source>
        <dbReference type="Google" id="ProtNLM"/>
    </source>
</evidence>
<accession>A0A0D0DUP2</accession>
<keyword evidence="7" id="KW-1185">Reference proteome</keyword>
<reference evidence="7" key="2">
    <citation type="submission" date="2015-01" db="EMBL/GenBank/DDBJ databases">
        <title>Evolutionary Origins and Diversification of the Mycorrhizal Mutualists.</title>
        <authorList>
            <consortium name="DOE Joint Genome Institute"/>
            <consortium name="Mycorrhizal Genomics Consortium"/>
            <person name="Kohler A."/>
            <person name="Kuo A."/>
            <person name="Nagy L.G."/>
            <person name="Floudas D."/>
            <person name="Copeland A."/>
            <person name="Barry K.W."/>
            <person name="Cichocki N."/>
            <person name="Veneault-Fourrey C."/>
            <person name="LaButti K."/>
            <person name="Lindquist E.A."/>
            <person name="Lipzen A."/>
            <person name="Lundell T."/>
            <person name="Morin E."/>
            <person name="Murat C."/>
            <person name="Riley R."/>
            <person name="Ohm R."/>
            <person name="Sun H."/>
            <person name="Tunlid A."/>
            <person name="Henrissat B."/>
            <person name="Grigoriev I.V."/>
            <person name="Hibbett D.S."/>
            <person name="Martin F."/>
        </authorList>
    </citation>
    <scope>NUCLEOTIDE SEQUENCE [LARGE SCALE GENOMIC DNA]</scope>
    <source>
        <strain evidence="7">Ve08.2h10</strain>
    </source>
</reference>
<evidence type="ECO:0000256" key="3">
    <source>
        <dbReference type="PROSITE-ProRule" id="PRU00221"/>
    </source>
</evidence>
<sequence>MDMDHDTWTSTSQYPPTSARSTSTSATQRTLRNFGMGIDPRRRRALCSLIDALAGLEHNNEVQAGEFFHFSYPSTSEDQAPPSTDEKLQNSGAELFYKFEIRIQNLDKELRDFANSARQLGSSVGIVSSASRLQERLTKILFLFRDNAACLYPRKIARNPHEAPLNPNFMERRPGWRRRPSVPILQGTLDPEMLPEQLDCFAKDVAAFSHCLNEFQEFTDEAISQSMRAFENDLSYWATCLNGYKNQFRSPAVQRYTHDLTTEIGGHLDNITIALSIFIEIGIPTIWFHQQHAIKNLLNVSTLSIFFGLVDASLLQYSNTVKGNILADSVNIFWLSSLVFSIAGGVNGLLGLTWKQSIYRSPLHRVPWWVLVWMKGSPLVFLIIAVACFSAGVVLFTYSSGQSKVTSTIIVVLTGVALLGLVSISGWFVLERWTFARHADQKWLEEVINDALNELAGLGIVRAHRIALRWCSKRITITRVYCSRLLSWVCEPRKTKAVLPFPDTQFPADEASTEIPGSSVGHKHETGSLEVSHPRRRFQNAVRAVIKLQSARTPTRPGLPRRDSWWQTSLTAKPETSASPVPDYGTSALRETRMTIAIKKLGALELSQELDNHQALVRHVEFSPNGKYLATSSWDRTAVIFRVGDRFTPHRTLVHVRGFVSQVAWSPNSRALLTRFTRGIKLWSEDGVCRQTIDRGRTVSSVVWLPNGQGFLSVEGSDVVKLDPRGKVLESYDLGHIRLSDVAVTSDCLRLIGIGPSIPPTTGPQPTHHTRVEKRIIVYNMQTKQKENQTPLFDEVRDISVAKSSSAVLVSFEQAAPQLWKLEAVKDRGRRNGESAVTSRLNLKHTFILNFPTSIAGSCHFGGRDEQFVYCVGKTGDVHVWDRDTAALLRYLRPTNPEPRDLMCISWNNATDDPIMFATGSHDGTVRIWSTAVANSLVESTTEMEEG</sequence>
<feature type="region of interest" description="Disordered" evidence="4">
    <location>
        <begin position="1"/>
        <end position="32"/>
    </location>
</feature>
<evidence type="ECO:0000256" key="4">
    <source>
        <dbReference type="SAM" id="MobiDB-lite"/>
    </source>
</evidence>
<proteinExistence type="predicted"/>
<evidence type="ECO:0000256" key="5">
    <source>
        <dbReference type="SAM" id="Phobius"/>
    </source>
</evidence>
<evidence type="ECO:0000313" key="7">
    <source>
        <dbReference type="Proteomes" id="UP000054538"/>
    </source>
</evidence>
<dbReference type="InterPro" id="IPR051350">
    <property type="entry name" value="WD_repeat-ST_regulator"/>
</dbReference>
<gene>
    <name evidence="6" type="ORF">PAXRUDRAFT_9761</name>
</gene>
<dbReference type="Pfam" id="PF00400">
    <property type="entry name" value="WD40"/>
    <property type="match status" value="2"/>
</dbReference>